<evidence type="ECO:0000256" key="1">
    <source>
        <dbReference type="ARBA" id="ARBA00004300"/>
    </source>
</evidence>
<dbReference type="SUPFAM" id="SSF57997">
    <property type="entry name" value="Tropomyosin"/>
    <property type="match status" value="1"/>
</dbReference>
<feature type="region of interest" description="Disordered" evidence="7">
    <location>
        <begin position="433"/>
        <end position="452"/>
    </location>
</feature>
<feature type="compositionally biased region" description="Basic residues" evidence="7">
    <location>
        <begin position="439"/>
        <end position="448"/>
    </location>
</feature>
<feature type="region of interest" description="Disordered" evidence="7">
    <location>
        <begin position="77"/>
        <end position="113"/>
    </location>
</feature>
<organism evidence="8 9">
    <name type="scientific">Paralvinella palmiformis</name>
    <dbReference type="NCBI Taxonomy" id="53620"/>
    <lineage>
        <taxon>Eukaryota</taxon>
        <taxon>Metazoa</taxon>
        <taxon>Spiralia</taxon>
        <taxon>Lophotrochozoa</taxon>
        <taxon>Annelida</taxon>
        <taxon>Polychaeta</taxon>
        <taxon>Sedentaria</taxon>
        <taxon>Canalipalpata</taxon>
        <taxon>Terebellida</taxon>
        <taxon>Terebelliformia</taxon>
        <taxon>Alvinellidae</taxon>
        <taxon>Paralvinella</taxon>
    </lineage>
</organism>
<dbReference type="PANTHER" id="PTHR23162">
    <property type="entry name" value="OUTER DENSE FIBER OF SPERM TAILS 2"/>
    <property type="match status" value="1"/>
</dbReference>
<evidence type="ECO:0000313" key="8">
    <source>
        <dbReference type="EMBL" id="KAK2167919.1"/>
    </source>
</evidence>
<feature type="region of interest" description="Disordered" evidence="7">
    <location>
        <begin position="755"/>
        <end position="774"/>
    </location>
</feature>
<feature type="coiled-coil region" evidence="6">
    <location>
        <begin position="318"/>
        <end position="345"/>
    </location>
</feature>
<protein>
    <recommendedName>
        <fullName evidence="10">Outer dense fiber protein 2</fullName>
    </recommendedName>
</protein>
<dbReference type="EMBL" id="JAODUP010000022">
    <property type="protein sequence ID" value="KAK2167919.1"/>
    <property type="molecule type" value="Genomic_DNA"/>
</dbReference>
<evidence type="ECO:0000256" key="7">
    <source>
        <dbReference type="SAM" id="MobiDB-lite"/>
    </source>
</evidence>
<accession>A0AAD9NI19</accession>
<dbReference type="GO" id="GO:1902017">
    <property type="term" value="P:regulation of cilium assembly"/>
    <property type="evidence" value="ECO:0007669"/>
    <property type="project" value="TreeGrafter"/>
</dbReference>
<evidence type="ECO:0008006" key="10">
    <source>
        <dbReference type="Google" id="ProtNLM"/>
    </source>
</evidence>
<keyword evidence="3" id="KW-0963">Cytoplasm</keyword>
<comment type="similarity">
    <text evidence="2">Belongs to the ODF2 family.</text>
</comment>
<dbReference type="GO" id="GO:0005813">
    <property type="term" value="C:centrosome"/>
    <property type="evidence" value="ECO:0007669"/>
    <property type="project" value="UniProtKB-SubCell"/>
</dbReference>
<evidence type="ECO:0000313" key="9">
    <source>
        <dbReference type="Proteomes" id="UP001208570"/>
    </source>
</evidence>
<evidence type="ECO:0000256" key="5">
    <source>
        <dbReference type="ARBA" id="ARBA00023212"/>
    </source>
</evidence>
<dbReference type="PANTHER" id="PTHR23162:SF10">
    <property type="entry name" value="FI13205P"/>
    <property type="match status" value="1"/>
</dbReference>
<name>A0AAD9NI19_9ANNE</name>
<evidence type="ECO:0000256" key="2">
    <source>
        <dbReference type="ARBA" id="ARBA00009316"/>
    </source>
</evidence>
<keyword evidence="9" id="KW-1185">Reference proteome</keyword>
<keyword evidence="5" id="KW-0206">Cytoskeleton</keyword>
<sequence length="860" mass="99913">MPVWIASRKKVMMTIDKGDRSSSPVHLHVDDTTPVHVHIKKPKKPQTSSFISKVDSTKSKLMDAKVKTAASFGDSNLRRSAVTSRSRSKSPSRTTWVPPPAKTSKGSKLAWQGPSHRLEISNPDVDTLRMADLNTDDEDTVSNKMRQYEHKIDSLMNEVGTLKNEVDLQKSMREIEKKDEILESSRRVLEEQEHELEEFRTELEATEKENRLLRRNMDKLRTEANLSHSNHERFACEDDVLMNKLVEVELDGQAAAKQVSALRDVIRRLREEKRISSDDATLLTKQKQLLMQRLSDFEIANRTLRTMLRERHEQESNTLRLSEQRDLLLRKLSEMEDEVARYRSQCLEKDRLLAEYRMQIESQKEENLAVSSLQSSLEQTRGHLQKQLRQKDADCNRMAVQIRSLESQLAQEKIEVDHLRQLLTTAKEKAERDKEALKKATRVQKNRATKSEDAVEHLNAQLMERDAIMAEQRSELDTLRARCDKLCREKAQSLAENVGLKTRLSELESLLEQLEENNKTKLQVANARLHDTTSEANQLKLENEHIKTSLSLVEEKLVQTESEIAQLRSSLRQYENLVEEYRSQMNRSRQEADETIIQLEEAKLEMARSQQDGEMRLDEVKSRLQARLQELEPIPELLKTTELRLQDANEKLLSYERRNTENTKLVAELTAKVEHQSKQLEKDQEKFHTIRDDNQSLQAKLETLERKMLDLENQNKDLLATIARREESMHQANMRLDEKTRECTSLARQLEAALAEARRQSDVSREKCSSKDRATQSRILDLESQLSQARAEIARVKREKEEAERKFNSRLYDLKDRLEQSHSTNRSLQNYIQFLKNSYANVFGDTSLTLSSSPIRHTFH</sequence>
<dbReference type="InterPro" id="IPR026099">
    <property type="entry name" value="Odf2-rel"/>
</dbReference>
<comment type="subcellular location">
    <subcellularLocation>
        <location evidence="1">Cytoplasm</location>
        <location evidence="1">Cytoskeleton</location>
        <location evidence="1">Microtubule organizing center</location>
        <location evidence="1">Centrosome</location>
    </subcellularLocation>
</comment>
<dbReference type="AlphaFoldDB" id="A0AAD9NI19"/>
<evidence type="ECO:0000256" key="6">
    <source>
        <dbReference type="SAM" id="Coils"/>
    </source>
</evidence>
<keyword evidence="4 6" id="KW-0175">Coiled coil</keyword>
<reference evidence="8" key="1">
    <citation type="journal article" date="2023" name="Mol. Biol. Evol.">
        <title>Third-Generation Sequencing Reveals the Adaptive Role of the Epigenome in Three Deep-Sea Polychaetes.</title>
        <authorList>
            <person name="Perez M."/>
            <person name="Aroh O."/>
            <person name="Sun Y."/>
            <person name="Lan Y."/>
            <person name="Juniper S.K."/>
            <person name="Young C.R."/>
            <person name="Angers B."/>
            <person name="Qian P.Y."/>
        </authorList>
    </citation>
    <scope>NUCLEOTIDE SEQUENCE</scope>
    <source>
        <strain evidence="8">P08H-3</strain>
    </source>
</reference>
<feature type="coiled-coil region" evidence="6">
    <location>
        <begin position="138"/>
        <end position="223"/>
    </location>
</feature>
<evidence type="ECO:0000256" key="3">
    <source>
        <dbReference type="ARBA" id="ARBA00022490"/>
    </source>
</evidence>
<feature type="compositionally biased region" description="Basic and acidic residues" evidence="7">
    <location>
        <begin position="756"/>
        <end position="774"/>
    </location>
</feature>
<evidence type="ECO:0000256" key="4">
    <source>
        <dbReference type="ARBA" id="ARBA00023054"/>
    </source>
</evidence>
<proteinExistence type="inferred from homology"/>
<gene>
    <name evidence="8" type="ORF">LSH36_22g04041</name>
</gene>
<comment type="caution">
    <text evidence="8">The sequence shown here is derived from an EMBL/GenBank/DDBJ whole genome shotgun (WGS) entry which is preliminary data.</text>
</comment>
<dbReference type="Proteomes" id="UP001208570">
    <property type="component" value="Unassembled WGS sequence"/>
</dbReference>
<feature type="compositionally biased region" description="Low complexity" evidence="7">
    <location>
        <begin position="78"/>
        <end position="95"/>
    </location>
</feature>